<dbReference type="InterPro" id="IPR036390">
    <property type="entry name" value="WH_DNA-bd_sf"/>
</dbReference>
<dbReference type="PRINTS" id="PR00039">
    <property type="entry name" value="HTHLYSR"/>
</dbReference>
<dbReference type="FunFam" id="1.10.10.10:FF:000001">
    <property type="entry name" value="LysR family transcriptional regulator"/>
    <property type="match status" value="1"/>
</dbReference>
<dbReference type="GO" id="GO:0043565">
    <property type="term" value="F:sequence-specific DNA binding"/>
    <property type="evidence" value="ECO:0007669"/>
    <property type="project" value="TreeGrafter"/>
</dbReference>
<accession>A0A348W6U0</accession>
<dbReference type="SUPFAM" id="SSF46785">
    <property type="entry name" value="Winged helix' DNA-binding domain"/>
    <property type="match status" value="1"/>
</dbReference>
<keyword evidence="3" id="KW-0238">DNA-binding</keyword>
<dbReference type="SUPFAM" id="SSF53850">
    <property type="entry name" value="Periplasmic binding protein-like II"/>
    <property type="match status" value="1"/>
</dbReference>
<dbReference type="AlphaFoldDB" id="A0A348W6U0"/>
<dbReference type="PANTHER" id="PTHR30537">
    <property type="entry name" value="HTH-TYPE TRANSCRIPTIONAL REGULATOR"/>
    <property type="match status" value="1"/>
</dbReference>
<dbReference type="InterPro" id="IPR058163">
    <property type="entry name" value="LysR-type_TF_proteobact-type"/>
</dbReference>
<dbReference type="Proteomes" id="UP000264719">
    <property type="component" value="Unassembled WGS sequence"/>
</dbReference>
<evidence type="ECO:0000256" key="3">
    <source>
        <dbReference type="ARBA" id="ARBA00023125"/>
    </source>
</evidence>
<dbReference type="Gene3D" id="1.10.10.10">
    <property type="entry name" value="Winged helix-like DNA-binding domain superfamily/Winged helix DNA-binding domain"/>
    <property type="match status" value="1"/>
</dbReference>
<dbReference type="EMBL" id="DMVW01000001">
    <property type="protein sequence ID" value="HAR50252.1"/>
    <property type="molecule type" value="Genomic_DNA"/>
</dbReference>
<evidence type="ECO:0000256" key="4">
    <source>
        <dbReference type="ARBA" id="ARBA00023163"/>
    </source>
</evidence>
<name>A0A348W6U0_9RHOB</name>
<feature type="non-terminal residue" evidence="6">
    <location>
        <position position="260"/>
    </location>
</feature>
<organism evidence="6 7">
    <name type="scientific">Roseovarius nubinhibens</name>
    <dbReference type="NCBI Taxonomy" id="314263"/>
    <lineage>
        <taxon>Bacteria</taxon>
        <taxon>Pseudomonadati</taxon>
        <taxon>Pseudomonadota</taxon>
        <taxon>Alphaproteobacteria</taxon>
        <taxon>Rhodobacterales</taxon>
        <taxon>Roseobacteraceae</taxon>
        <taxon>Roseovarius</taxon>
    </lineage>
</organism>
<comment type="caution">
    <text evidence="6">The sequence shown here is derived from an EMBL/GenBank/DDBJ whole genome shotgun (WGS) entry which is preliminary data.</text>
</comment>
<dbReference type="GO" id="GO:0003700">
    <property type="term" value="F:DNA-binding transcription factor activity"/>
    <property type="evidence" value="ECO:0007669"/>
    <property type="project" value="InterPro"/>
</dbReference>
<dbReference type="PROSITE" id="PS50931">
    <property type="entry name" value="HTH_LYSR"/>
    <property type="match status" value="1"/>
</dbReference>
<keyword evidence="4" id="KW-0804">Transcription</keyword>
<sequence length="260" mass="28437">MDKSGRNLPSISALAAFERVAQLGNVTRAAEELNTSQAAVSRHIRRLETDLGVALLGRSGRGISLTAAGAVYADEVAQVLARLRRAGETVSANRNELVIACTHEVSHLILMPRYGELRKALGPQAHIRVVTCEYPAIPAMIDAGADIVFHYSRRRPAGLAAQIAVEEILPAAAPDFITEHGLVDREDHSRWQQLPRLCLTKANSGWATWQDWFDARSLALPDAPEQQFDNYVYALEAATRGEGTVLAWRGFADGYLRTGQ</sequence>
<dbReference type="InterPro" id="IPR036388">
    <property type="entry name" value="WH-like_DNA-bd_sf"/>
</dbReference>
<keyword evidence="2" id="KW-0805">Transcription regulation</keyword>
<dbReference type="PANTHER" id="PTHR30537:SF79">
    <property type="entry name" value="TRANSCRIPTIONAL REGULATOR-RELATED"/>
    <property type="match status" value="1"/>
</dbReference>
<reference evidence="6 7" key="1">
    <citation type="journal article" date="2018" name="Nat. Biotechnol.">
        <title>A standardized bacterial taxonomy based on genome phylogeny substantially revises the tree of life.</title>
        <authorList>
            <person name="Parks D.H."/>
            <person name="Chuvochina M."/>
            <person name="Waite D.W."/>
            <person name="Rinke C."/>
            <person name="Skarshewski A."/>
            <person name="Chaumeil P.A."/>
            <person name="Hugenholtz P."/>
        </authorList>
    </citation>
    <scope>NUCLEOTIDE SEQUENCE [LARGE SCALE GENOMIC DNA]</scope>
    <source>
        <strain evidence="6">UBA9169</strain>
    </source>
</reference>
<feature type="domain" description="HTH lysR-type" evidence="5">
    <location>
        <begin position="9"/>
        <end position="66"/>
    </location>
</feature>
<comment type="similarity">
    <text evidence="1">Belongs to the LysR transcriptional regulatory family.</text>
</comment>
<dbReference type="GO" id="GO:0006351">
    <property type="term" value="P:DNA-templated transcription"/>
    <property type="evidence" value="ECO:0007669"/>
    <property type="project" value="TreeGrafter"/>
</dbReference>
<evidence type="ECO:0000313" key="6">
    <source>
        <dbReference type="EMBL" id="HAR50252.1"/>
    </source>
</evidence>
<protein>
    <recommendedName>
        <fullName evidence="5">HTH lysR-type domain-containing protein</fullName>
    </recommendedName>
</protein>
<evidence type="ECO:0000259" key="5">
    <source>
        <dbReference type="PROSITE" id="PS50931"/>
    </source>
</evidence>
<dbReference type="InterPro" id="IPR000847">
    <property type="entry name" value="LysR_HTH_N"/>
</dbReference>
<evidence type="ECO:0000256" key="1">
    <source>
        <dbReference type="ARBA" id="ARBA00009437"/>
    </source>
</evidence>
<evidence type="ECO:0000313" key="7">
    <source>
        <dbReference type="Proteomes" id="UP000264719"/>
    </source>
</evidence>
<proteinExistence type="inferred from homology"/>
<dbReference type="Pfam" id="PF00126">
    <property type="entry name" value="HTH_1"/>
    <property type="match status" value="1"/>
</dbReference>
<gene>
    <name evidence="6" type="ORF">DCS45_00045</name>
</gene>
<evidence type="ECO:0000256" key="2">
    <source>
        <dbReference type="ARBA" id="ARBA00023015"/>
    </source>
</evidence>
<dbReference type="Gene3D" id="3.40.190.10">
    <property type="entry name" value="Periplasmic binding protein-like II"/>
    <property type="match status" value="2"/>
</dbReference>